<dbReference type="PANTHER" id="PTHR30146:SF153">
    <property type="entry name" value="LACTOSE OPERON REPRESSOR"/>
    <property type="match status" value="1"/>
</dbReference>
<keyword evidence="1" id="KW-0805">Transcription regulation</keyword>
<name>A0ABS5TAS5_9ACTN</name>
<keyword evidence="6" id="KW-1185">Reference proteome</keyword>
<dbReference type="EMBL" id="JAHBAY010000002">
    <property type="protein sequence ID" value="MBT0768166.1"/>
    <property type="molecule type" value="Genomic_DNA"/>
</dbReference>
<evidence type="ECO:0000313" key="5">
    <source>
        <dbReference type="EMBL" id="MBT0768166.1"/>
    </source>
</evidence>
<accession>A0ABS5TAS5</accession>
<dbReference type="RefSeq" id="WP_214154472.1">
    <property type="nucleotide sequence ID" value="NZ_JAHBAY010000002.1"/>
</dbReference>
<dbReference type="PANTHER" id="PTHR30146">
    <property type="entry name" value="LACI-RELATED TRANSCRIPTIONAL REPRESSOR"/>
    <property type="match status" value="1"/>
</dbReference>
<gene>
    <name evidence="5" type="ORF">KIH74_04485</name>
</gene>
<dbReference type="Pfam" id="PF00356">
    <property type="entry name" value="LacI"/>
    <property type="match status" value="1"/>
</dbReference>
<dbReference type="GO" id="GO:0003677">
    <property type="term" value="F:DNA binding"/>
    <property type="evidence" value="ECO:0007669"/>
    <property type="project" value="UniProtKB-KW"/>
</dbReference>
<sequence>MTEPVIDPVPARRPTIREVARLAGVSHQTVSRHLRGDETVNAGAGRRIAEAIAQLDYRPSLAARAMRGRKTGRLALLLPSGTAISSLEILAGATTAAAEAGYVVEVVTLGGVVERRAERVLELADSGLFEGVVSLTPLPGLTARAVRTPLAVVPTYDEQMHSIGTLADASATVTLIETLAAQGHRDFLHLAGDYAHTSAVSRREVFGQTLERLGLNNHGVIECAWQGPPARRAVLDLPGSTPVTAVIAANDVMAASAVRGAVERGWRVPDDLSVTGWDDTPVGGAMLPSLTSVAVDHEYVGRRAVSHLLAVLTGTTAAEPDRPLTTVIWRESTGPRRAQTG</sequence>
<dbReference type="SUPFAM" id="SSF53822">
    <property type="entry name" value="Periplasmic binding protein-like I"/>
    <property type="match status" value="1"/>
</dbReference>
<protein>
    <submittedName>
        <fullName evidence="5">LacI family DNA-binding transcriptional regulator</fullName>
    </submittedName>
</protein>
<dbReference type="Pfam" id="PF13377">
    <property type="entry name" value="Peripla_BP_3"/>
    <property type="match status" value="1"/>
</dbReference>
<dbReference type="PROSITE" id="PS50932">
    <property type="entry name" value="HTH_LACI_2"/>
    <property type="match status" value="1"/>
</dbReference>
<keyword evidence="2 5" id="KW-0238">DNA-binding</keyword>
<evidence type="ECO:0000256" key="1">
    <source>
        <dbReference type="ARBA" id="ARBA00023015"/>
    </source>
</evidence>
<dbReference type="SUPFAM" id="SSF47413">
    <property type="entry name" value="lambda repressor-like DNA-binding domains"/>
    <property type="match status" value="1"/>
</dbReference>
<reference evidence="5 6" key="1">
    <citation type="submission" date="2021-05" db="EMBL/GenBank/DDBJ databases">
        <title>Kineosporia and Streptomyces sp. nov. two new marine actinobacteria isolated from Coral.</title>
        <authorList>
            <person name="Buangrab K."/>
            <person name="Sutthacheep M."/>
            <person name="Yeemin T."/>
            <person name="Harunari E."/>
            <person name="Igarashi Y."/>
            <person name="Kanchanasin P."/>
            <person name="Tanasupawat S."/>
            <person name="Phongsopitanun W."/>
        </authorList>
    </citation>
    <scope>NUCLEOTIDE SEQUENCE [LARGE SCALE GENOMIC DNA]</scope>
    <source>
        <strain evidence="5 6">J2-2</strain>
    </source>
</reference>
<dbReference type="Proteomes" id="UP001197247">
    <property type="component" value="Unassembled WGS sequence"/>
</dbReference>
<feature type="domain" description="HTH lacI-type" evidence="4">
    <location>
        <begin position="14"/>
        <end position="68"/>
    </location>
</feature>
<dbReference type="InterPro" id="IPR000843">
    <property type="entry name" value="HTH_LacI"/>
</dbReference>
<dbReference type="InterPro" id="IPR028082">
    <property type="entry name" value="Peripla_BP_I"/>
</dbReference>
<evidence type="ECO:0000256" key="2">
    <source>
        <dbReference type="ARBA" id="ARBA00023125"/>
    </source>
</evidence>
<dbReference type="InterPro" id="IPR010982">
    <property type="entry name" value="Lambda_DNA-bd_dom_sf"/>
</dbReference>
<dbReference type="CDD" id="cd01392">
    <property type="entry name" value="HTH_LacI"/>
    <property type="match status" value="1"/>
</dbReference>
<dbReference type="SMART" id="SM00354">
    <property type="entry name" value="HTH_LACI"/>
    <property type="match status" value="1"/>
</dbReference>
<keyword evidence="3" id="KW-0804">Transcription</keyword>
<comment type="caution">
    <text evidence="5">The sequence shown here is derived from an EMBL/GenBank/DDBJ whole genome shotgun (WGS) entry which is preliminary data.</text>
</comment>
<dbReference type="Gene3D" id="3.40.50.2300">
    <property type="match status" value="2"/>
</dbReference>
<dbReference type="InterPro" id="IPR046335">
    <property type="entry name" value="LacI/GalR-like_sensor"/>
</dbReference>
<proteinExistence type="predicted"/>
<evidence type="ECO:0000259" key="4">
    <source>
        <dbReference type="PROSITE" id="PS50932"/>
    </source>
</evidence>
<dbReference type="Gene3D" id="1.10.260.40">
    <property type="entry name" value="lambda repressor-like DNA-binding domains"/>
    <property type="match status" value="1"/>
</dbReference>
<evidence type="ECO:0000313" key="6">
    <source>
        <dbReference type="Proteomes" id="UP001197247"/>
    </source>
</evidence>
<organism evidence="5 6">
    <name type="scientific">Kineosporia corallincola</name>
    <dbReference type="NCBI Taxonomy" id="2835133"/>
    <lineage>
        <taxon>Bacteria</taxon>
        <taxon>Bacillati</taxon>
        <taxon>Actinomycetota</taxon>
        <taxon>Actinomycetes</taxon>
        <taxon>Kineosporiales</taxon>
        <taxon>Kineosporiaceae</taxon>
        <taxon>Kineosporia</taxon>
    </lineage>
</organism>
<evidence type="ECO:0000256" key="3">
    <source>
        <dbReference type="ARBA" id="ARBA00023163"/>
    </source>
</evidence>